<dbReference type="Pfam" id="PF10730">
    <property type="entry name" value="DUF2521"/>
    <property type="match status" value="1"/>
</dbReference>
<keyword evidence="2" id="KW-1185">Reference proteome</keyword>
<name>A0A926NL39_9BACI</name>
<dbReference type="EMBL" id="JACXAI010000036">
    <property type="protein sequence ID" value="MBD1382725.1"/>
    <property type="molecule type" value="Genomic_DNA"/>
</dbReference>
<protein>
    <submittedName>
        <fullName evidence="1">DUF2521 family protein</fullName>
    </submittedName>
</protein>
<comment type="caution">
    <text evidence="1">The sequence shown here is derived from an EMBL/GenBank/DDBJ whole genome shotgun (WGS) entry which is preliminary data.</text>
</comment>
<evidence type="ECO:0000313" key="1">
    <source>
        <dbReference type="EMBL" id="MBD1382725.1"/>
    </source>
</evidence>
<dbReference type="Proteomes" id="UP000626844">
    <property type="component" value="Unassembled WGS sequence"/>
</dbReference>
<gene>
    <name evidence="1" type="ORF">IC621_21210</name>
</gene>
<evidence type="ECO:0000313" key="2">
    <source>
        <dbReference type="Proteomes" id="UP000626844"/>
    </source>
</evidence>
<proteinExistence type="predicted"/>
<sequence length="147" mass="17729">MGTLLSFKEKRREKQLTYERKMLREISLTEIKKTILNYFNEFFQSRTISKAAIEEGCIDFAVEAFLLGAKFSRFGYYGESMQMVAYRCRHEEKLLTDDFFDYMLHWGKVNDDPMINESLMIACECYIQQWWKEGYTKGEKRYKLRLQ</sequence>
<dbReference type="RefSeq" id="WP_191161211.1">
    <property type="nucleotide sequence ID" value="NZ_JACXAI010000036.1"/>
</dbReference>
<accession>A0A926NL39</accession>
<reference evidence="1" key="1">
    <citation type="submission" date="2020-09" db="EMBL/GenBank/DDBJ databases">
        <title>A novel bacterium of genus Bacillus, isolated from South China Sea.</title>
        <authorList>
            <person name="Huang H."/>
            <person name="Mo K."/>
            <person name="Hu Y."/>
        </authorList>
    </citation>
    <scope>NUCLEOTIDE SEQUENCE</scope>
    <source>
        <strain evidence="1">IB182487</strain>
    </source>
</reference>
<organism evidence="1 2">
    <name type="scientific">Metabacillus arenae</name>
    <dbReference type="NCBI Taxonomy" id="2771434"/>
    <lineage>
        <taxon>Bacteria</taxon>
        <taxon>Bacillati</taxon>
        <taxon>Bacillota</taxon>
        <taxon>Bacilli</taxon>
        <taxon>Bacillales</taxon>
        <taxon>Bacillaceae</taxon>
        <taxon>Metabacillus</taxon>
    </lineage>
</organism>
<dbReference type="InterPro" id="IPR019667">
    <property type="entry name" value="Uncharacterised_YbaK"/>
</dbReference>
<dbReference type="AlphaFoldDB" id="A0A926NL39"/>